<dbReference type="EMBL" id="CM002291">
    <property type="protein sequence ID" value="ESW24871.1"/>
    <property type="molecule type" value="Genomic_DNA"/>
</dbReference>
<evidence type="ECO:0000313" key="3">
    <source>
        <dbReference type="Proteomes" id="UP000000226"/>
    </source>
</evidence>
<gene>
    <name evidence="2" type="ORF">PHAVU_004G167900g</name>
</gene>
<organism evidence="2 3">
    <name type="scientific">Phaseolus vulgaris</name>
    <name type="common">Kidney bean</name>
    <name type="synonym">French bean</name>
    <dbReference type="NCBI Taxonomy" id="3885"/>
    <lineage>
        <taxon>Eukaryota</taxon>
        <taxon>Viridiplantae</taxon>
        <taxon>Streptophyta</taxon>
        <taxon>Embryophyta</taxon>
        <taxon>Tracheophyta</taxon>
        <taxon>Spermatophyta</taxon>
        <taxon>Magnoliopsida</taxon>
        <taxon>eudicotyledons</taxon>
        <taxon>Gunneridae</taxon>
        <taxon>Pentapetalae</taxon>
        <taxon>rosids</taxon>
        <taxon>fabids</taxon>
        <taxon>Fabales</taxon>
        <taxon>Fabaceae</taxon>
        <taxon>Papilionoideae</taxon>
        <taxon>50 kb inversion clade</taxon>
        <taxon>NPAAA clade</taxon>
        <taxon>indigoferoid/millettioid clade</taxon>
        <taxon>Phaseoleae</taxon>
        <taxon>Phaseolus</taxon>
    </lineage>
</organism>
<protein>
    <submittedName>
        <fullName evidence="2">Uncharacterized protein</fullName>
    </submittedName>
</protein>
<dbReference type="Gramene" id="ESW24871">
    <property type="protein sequence ID" value="ESW24871"/>
    <property type="gene ID" value="PHAVU_004G167900g"/>
</dbReference>
<feature type="region of interest" description="Disordered" evidence="1">
    <location>
        <begin position="264"/>
        <end position="283"/>
    </location>
</feature>
<evidence type="ECO:0000256" key="1">
    <source>
        <dbReference type="SAM" id="MobiDB-lite"/>
    </source>
</evidence>
<dbReference type="Proteomes" id="UP000000226">
    <property type="component" value="Chromosome 4"/>
</dbReference>
<proteinExistence type="predicted"/>
<accession>V7C7H9</accession>
<reference evidence="3" key="1">
    <citation type="journal article" date="2014" name="Nat. Genet.">
        <title>A reference genome for common bean and genome-wide analysis of dual domestications.</title>
        <authorList>
            <person name="Schmutz J."/>
            <person name="McClean P.E."/>
            <person name="Mamidi S."/>
            <person name="Wu G.A."/>
            <person name="Cannon S.B."/>
            <person name="Grimwood J."/>
            <person name="Jenkins J."/>
            <person name="Shu S."/>
            <person name="Song Q."/>
            <person name="Chavarro C."/>
            <person name="Torres-Torres M."/>
            <person name="Geffroy V."/>
            <person name="Moghaddam S.M."/>
            <person name="Gao D."/>
            <person name="Abernathy B."/>
            <person name="Barry K."/>
            <person name="Blair M."/>
            <person name="Brick M.A."/>
            <person name="Chovatia M."/>
            <person name="Gepts P."/>
            <person name="Goodstein D.M."/>
            <person name="Gonzales M."/>
            <person name="Hellsten U."/>
            <person name="Hyten D.L."/>
            <person name="Jia G."/>
            <person name="Kelly J.D."/>
            <person name="Kudrna D."/>
            <person name="Lee R."/>
            <person name="Richard M.M."/>
            <person name="Miklas P.N."/>
            <person name="Osorno J.M."/>
            <person name="Rodrigues J."/>
            <person name="Thareau V."/>
            <person name="Urrea C.A."/>
            <person name="Wang M."/>
            <person name="Yu Y."/>
            <person name="Zhang M."/>
            <person name="Wing R.A."/>
            <person name="Cregan P.B."/>
            <person name="Rokhsar D.S."/>
            <person name="Jackson S.A."/>
        </authorList>
    </citation>
    <scope>NUCLEOTIDE SEQUENCE [LARGE SCALE GENOMIC DNA]</scope>
    <source>
        <strain evidence="3">cv. G19833</strain>
    </source>
</reference>
<dbReference type="OrthoDB" id="1419130at2759"/>
<sequence length="304" mass="33961">MGNSLRVVLDNYIGTAPIPCHLQLGASTSIDLSRDLSEKDDAGVVNETFKVVYTVDKETCQVSFTRYGDQHCNAQKVHFVVYDLSSSDFKTQFTMEITGTKYIRIVSIFWWMLSKFRTKEYATVSTNTNKSLDVWGGVVDTEVQLYENGRNWGLVVKESKKKRGEEEVEVATVAHYFVKRSGTSLHMSSGTDIGFSVVAKIGVSNGKFDIRVEGPEQHPVSALLYMFAEVSRTGIWKPTMCPHCHHKGRGKMFWQSDSEDSDSVSIPVPVATPKSARGVSNGGRFKGNGNGNFFENVMIFPKRR</sequence>
<evidence type="ECO:0000313" key="2">
    <source>
        <dbReference type="EMBL" id="ESW24871.1"/>
    </source>
</evidence>
<name>V7C7H9_PHAVU</name>
<dbReference type="AlphaFoldDB" id="V7C7H9"/>
<keyword evidence="3" id="KW-1185">Reference proteome</keyword>